<dbReference type="Proteomes" id="UP000596660">
    <property type="component" value="Unplaced"/>
</dbReference>
<keyword evidence="2 7" id="KW-0328">Glycosyltransferase</keyword>
<dbReference type="EC" id="2.4.1.-" evidence="7"/>
<dbReference type="Gramene" id="AUR62017272-RA">
    <property type="protein sequence ID" value="AUR62017272-RA:cds"/>
    <property type="gene ID" value="AUR62017272"/>
</dbReference>
<dbReference type="PANTHER" id="PTHR31889:SF52">
    <property type="entry name" value="FUCOSYLTRANSFERASE"/>
    <property type="match status" value="1"/>
</dbReference>
<dbReference type="KEGG" id="cqi:110702484"/>
<dbReference type="GO" id="GO:0009969">
    <property type="term" value="P:xyloglucan biosynthetic process"/>
    <property type="evidence" value="ECO:0007669"/>
    <property type="project" value="TreeGrafter"/>
</dbReference>
<keyword evidence="7" id="KW-0472">Membrane</keyword>
<dbReference type="AlphaFoldDB" id="A0A803LQP3"/>
<dbReference type="InterPro" id="IPR004938">
    <property type="entry name" value="XG_FTase"/>
</dbReference>
<dbReference type="OrthoDB" id="428346at2759"/>
<keyword evidence="9" id="KW-1185">Reference proteome</keyword>
<evidence type="ECO:0000313" key="9">
    <source>
        <dbReference type="Proteomes" id="UP000596660"/>
    </source>
</evidence>
<dbReference type="OMA" id="MKHCEDV"/>
<evidence type="ECO:0000256" key="4">
    <source>
        <dbReference type="ARBA" id="ARBA00023034"/>
    </source>
</evidence>
<evidence type="ECO:0000256" key="1">
    <source>
        <dbReference type="ARBA" id="ARBA00010481"/>
    </source>
</evidence>
<protein>
    <recommendedName>
        <fullName evidence="7">Fucosyltransferase</fullName>
        <ecNumber evidence="7">2.4.1.-</ecNumber>
    </recommendedName>
</protein>
<name>A0A803LQP3_CHEQI</name>
<keyword evidence="3 7" id="KW-0808">Transferase</keyword>
<proteinExistence type="inferred from homology"/>
<keyword evidence="5" id="KW-0325">Glycoprotein</keyword>
<evidence type="ECO:0000256" key="2">
    <source>
        <dbReference type="ARBA" id="ARBA00022676"/>
    </source>
</evidence>
<organism evidence="8 9">
    <name type="scientific">Chenopodium quinoa</name>
    <name type="common">Quinoa</name>
    <dbReference type="NCBI Taxonomy" id="63459"/>
    <lineage>
        <taxon>Eukaryota</taxon>
        <taxon>Viridiplantae</taxon>
        <taxon>Streptophyta</taxon>
        <taxon>Embryophyta</taxon>
        <taxon>Tracheophyta</taxon>
        <taxon>Spermatophyta</taxon>
        <taxon>Magnoliopsida</taxon>
        <taxon>eudicotyledons</taxon>
        <taxon>Gunneridae</taxon>
        <taxon>Pentapetalae</taxon>
        <taxon>Caryophyllales</taxon>
        <taxon>Chenopodiaceae</taxon>
        <taxon>Chenopodioideae</taxon>
        <taxon>Atripliceae</taxon>
        <taxon>Chenopodium</taxon>
    </lineage>
</organism>
<evidence type="ECO:0000256" key="6">
    <source>
        <dbReference type="ARBA" id="ARBA00023316"/>
    </source>
</evidence>
<dbReference type="Gene3D" id="3.40.50.11350">
    <property type="match status" value="1"/>
</dbReference>
<sequence>MRTLHISQTMQLVERFTERVTEGWKYSRVTLILIVCLISLPVFLILFKDSKPLAEPFDTTEKPLKESSTKLLGGLSQDVTPLAADGQNSSSNSSIPSSKPVIEQHKLVDELIASGFVKESCISRYQYSSYHKNKPYKPSSYLISKLRSYEELHTRCGPQSLSYRKIISKLSRTQHIHDTETTPCKYLVWTPANGLGNRMVSMASAFLYSLLENRVFLVEFESDMDGLFCEPFPNSTWLLPKKFPHKNRWSQLPTFKNRANSGESGLSPSFVHLDIQHGHGDHNIRHFHCNDTLVSLQKIPVLIIISDQYFAPSLFMSSSYKQELNKMFLEKDAVFHQLGHYLFSPSNEAWGLITRFYEAYLAKADEKIGLQIRVFDHQHVPFQNIMSQILSCTQSHNILPSLDNTKKSLEFPWQNTTSKSKAVLVASLYPEYAERLRSMYWTRPTTNGDVIGVYQPSHEEYQKFGDNMHNMKALAEIYLLSLCDVLVTSPQSTFGYVAQSLGGLRPWIMVSLGKNKHSDPPCKQGISMEPCFHTPPQYDCKGKTRITNFTKLYPHINACDDLWWGVKLVDL</sequence>
<accession>A0A803LQP3</accession>
<evidence type="ECO:0000256" key="7">
    <source>
        <dbReference type="RuleBase" id="RU367004"/>
    </source>
</evidence>
<reference evidence="8" key="1">
    <citation type="journal article" date="2017" name="Nature">
        <title>The genome of Chenopodium quinoa.</title>
        <authorList>
            <person name="Jarvis D.E."/>
            <person name="Ho Y.S."/>
            <person name="Lightfoot D.J."/>
            <person name="Schmoeckel S.M."/>
            <person name="Li B."/>
            <person name="Borm T.J.A."/>
            <person name="Ohyanagi H."/>
            <person name="Mineta K."/>
            <person name="Michell C.T."/>
            <person name="Saber N."/>
            <person name="Kharbatia N.M."/>
            <person name="Rupper R.R."/>
            <person name="Sharp A.R."/>
            <person name="Dally N."/>
            <person name="Boughton B.A."/>
            <person name="Woo Y.H."/>
            <person name="Gao G."/>
            <person name="Schijlen E.G.W.M."/>
            <person name="Guo X."/>
            <person name="Momin A.A."/>
            <person name="Negrao S."/>
            <person name="Al-Babili S."/>
            <person name="Gehring C."/>
            <person name="Roessner U."/>
            <person name="Jung C."/>
            <person name="Murphy K."/>
            <person name="Arold S.T."/>
            <person name="Gojobori T."/>
            <person name="van der Linden C.G."/>
            <person name="van Loo E.N."/>
            <person name="Jellen E.N."/>
            <person name="Maughan P.J."/>
            <person name="Tester M."/>
        </authorList>
    </citation>
    <scope>NUCLEOTIDE SEQUENCE [LARGE SCALE GENOMIC DNA]</scope>
    <source>
        <strain evidence="8">cv. PI 614886</strain>
    </source>
</reference>
<dbReference type="Gene3D" id="3.40.50.11340">
    <property type="match status" value="1"/>
</dbReference>
<gene>
    <name evidence="8" type="primary">LOC110702484</name>
</gene>
<keyword evidence="6 7" id="KW-0961">Cell wall biogenesis/degradation</keyword>
<keyword evidence="7" id="KW-0812">Transmembrane</keyword>
<dbReference type="Pfam" id="PF03254">
    <property type="entry name" value="XG_FTase"/>
    <property type="match status" value="1"/>
</dbReference>
<dbReference type="RefSeq" id="XP_021735890.1">
    <property type="nucleotide sequence ID" value="XM_021880198.1"/>
</dbReference>
<comment type="similarity">
    <text evidence="1 7">Belongs to the glycosyltransferase 37 family.</text>
</comment>
<comment type="function">
    <text evidence="7">May be involved in cell wall biosynthesis.</text>
</comment>
<keyword evidence="7" id="KW-1133">Transmembrane helix</keyword>
<feature type="transmembrane region" description="Helical" evidence="7">
    <location>
        <begin position="29"/>
        <end position="47"/>
    </location>
</feature>
<dbReference type="PANTHER" id="PTHR31889">
    <property type="entry name" value="FUCOSYLTRANSFERASE 2-RELATED"/>
    <property type="match status" value="1"/>
</dbReference>
<dbReference type="GO" id="GO:0042546">
    <property type="term" value="P:cell wall biogenesis"/>
    <property type="evidence" value="ECO:0007669"/>
    <property type="project" value="InterPro"/>
</dbReference>
<dbReference type="GO" id="GO:0071555">
    <property type="term" value="P:cell wall organization"/>
    <property type="evidence" value="ECO:0007669"/>
    <property type="project" value="UniProtKB-UniRule"/>
</dbReference>
<dbReference type="GO" id="GO:0032580">
    <property type="term" value="C:Golgi cisterna membrane"/>
    <property type="evidence" value="ECO:0007669"/>
    <property type="project" value="UniProtKB-SubCell"/>
</dbReference>
<keyword evidence="4 7" id="KW-0333">Golgi apparatus</keyword>
<dbReference type="GO" id="GO:0008107">
    <property type="term" value="F:galactoside 2-alpha-L-fucosyltransferase activity"/>
    <property type="evidence" value="ECO:0007669"/>
    <property type="project" value="InterPro"/>
</dbReference>
<evidence type="ECO:0000256" key="3">
    <source>
        <dbReference type="ARBA" id="ARBA00022679"/>
    </source>
</evidence>
<dbReference type="SMR" id="A0A803LQP3"/>
<dbReference type="EnsemblPlants" id="AUR62017272-RA">
    <property type="protein sequence ID" value="AUR62017272-RA:cds"/>
    <property type="gene ID" value="AUR62017272"/>
</dbReference>
<dbReference type="FunFam" id="3.40.50.11340:FF:000005">
    <property type="entry name" value="Galactoside 2-alpha-L-fucosyltransferase"/>
    <property type="match status" value="1"/>
</dbReference>
<dbReference type="GeneID" id="110702484"/>
<comment type="subcellular location">
    <subcellularLocation>
        <location evidence="7">Golgi apparatus</location>
        <location evidence="7">Golgi stack membrane</location>
        <topology evidence="7">Single-pass type II membrane protein</topology>
    </subcellularLocation>
</comment>
<reference evidence="8" key="2">
    <citation type="submission" date="2021-03" db="UniProtKB">
        <authorList>
            <consortium name="EnsemblPlants"/>
        </authorList>
    </citation>
    <scope>IDENTIFICATION</scope>
</reference>
<evidence type="ECO:0000313" key="8">
    <source>
        <dbReference type="EnsemblPlants" id="AUR62017272-RA:cds"/>
    </source>
</evidence>
<evidence type="ECO:0000256" key="5">
    <source>
        <dbReference type="ARBA" id="ARBA00023180"/>
    </source>
</evidence>